<evidence type="ECO:0000256" key="7">
    <source>
        <dbReference type="SAM" id="MobiDB-lite"/>
    </source>
</evidence>
<evidence type="ECO:0000256" key="5">
    <source>
        <dbReference type="ARBA" id="ARBA00023136"/>
    </source>
</evidence>
<keyword evidence="5 8" id="KW-0472">Membrane</keyword>
<sequence>MAVLSLLSDSYTRRALGEAVFVGALCGAVGVHVVLRRLSFFAMAMTHATFPGVVLAAILGVNIYLGSGIFGFLVVLAVAALSARGDNASVTGVVLSGSFALGVLLLSAQTGFTRDLTAYLVGSILTVQAGDLVTSGITAAVVLVVLALLSKELVFGAFDRDATVAIGYPAGRLDVVVVLLLLLIEVTIVTSVPAVGTILSVALIVAPAATARLWCDTVGGMTTLSIVIGVASSVIGLVISEQWSVAAGGAIVLTASGIFVLSALLVPATGTLVRRRRARAGTAEGPGRLPAPGAYPHGAPGPATGTGVSS</sequence>
<feature type="transmembrane region" description="Helical" evidence="8">
    <location>
        <begin position="245"/>
        <end position="266"/>
    </location>
</feature>
<evidence type="ECO:0000256" key="6">
    <source>
        <dbReference type="RuleBase" id="RU003943"/>
    </source>
</evidence>
<feature type="transmembrane region" description="Helical" evidence="8">
    <location>
        <begin position="87"/>
        <end position="106"/>
    </location>
</feature>
<evidence type="ECO:0000313" key="9">
    <source>
        <dbReference type="EMBL" id="SBW28871.1"/>
    </source>
</evidence>
<dbReference type="SUPFAM" id="SSF81345">
    <property type="entry name" value="ABC transporter involved in vitamin B12 uptake, BtuC"/>
    <property type="match status" value="1"/>
</dbReference>
<dbReference type="GO" id="GO:0055085">
    <property type="term" value="P:transmembrane transport"/>
    <property type="evidence" value="ECO:0007669"/>
    <property type="project" value="InterPro"/>
</dbReference>
<evidence type="ECO:0000256" key="8">
    <source>
        <dbReference type="SAM" id="Phobius"/>
    </source>
</evidence>
<comment type="similarity">
    <text evidence="2 6">Belongs to the ABC-3 integral membrane protein family.</text>
</comment>
<keyword evidence="6" id="KW-0813">Transport</keyword>
<evidence type="ECO:0000256" key="3">
    <source>
        <dbReference type="ARBA" id="ARBA00022692"/>
    </source>
</evidence>
<evidence type="ECO:0000256" key="2">
    <source>
        <dbReference type="ARBA" id="ARBA00008034"/>
    </source>
</evidence>
<dbReference type="InterPro" id="IPR001626">
    <property type="entry name" value="ABC_TroCD"/>
</dbReference>
<gene>
    <name evidence="9" type="ORF">FDG2_6111</name>
</gene>
<dbReference type="InterPro" id="IPR037294">
    <property type="entry name" value="ABC_BtuC-like"/>
</dbReference>
<dbReference type="GO" id="GO:0010043">
    <property type="term" value="P:response to zinc ion"/>
    <property type="evidence" value="ECO:0007669"/>
    <property type="project" value="TreeGrafter"/>
</dbReference>
<dbReference type="Pfam" id="PF00950">
    <property type="entry name" value="ABC-3"/>
    <property type="match status" value="1"/>
</dbReference>
<feature type="compositionally biased region" description="Low complexity" evidence="7">
    <location>
        <begin position="280"/>
        <end position="310"/>
    </location>
</feature>
<keyword evidence="4 8" id="KW-1133">Transmembrane helix</keyword>
<dbReference type="PANTHER" id="PTHR30477">
    <property type="entry name" value="ABC-TRANSPORTER METAL-BINDING PROTEIN"/>
    <property type="match status" value="1"/>
</dbReference>
<feature type="region of interest" description="Disordered" evidence="7">
    <location>
        <begin position="279"/>
        <end position="310"/>
    </location>
</feature>
<keyword evidence="3 6" id="KW-0812">Transmembrane</keyword>
<dbReference type="PANTHER" id="PTHR30477:SF13">
    <property type="entry name" value="IRON TRANSPORT SYSTEM MEMBRANE PROTEIN HI_0360-RELATED"/>
    <property type="match status" value="1"/>
</dbReference>
<dbReference type="GO" id="GO:0043190">
    <property type="term" value="C:ATP-binding cassette (ABC) transporter complex"/>
    <property type="evidence" value="ECO:0007669"/>
    <property type="project" value="InterPro"/>
</dbReference>
<accession>A0A1C3PGA7</accession>
<feature type="transmembrane region" description="Helical" evidence="8">
    <location>
        <begin position="177"/>
        <end position="206"/>
    </location>
</feature>
<reference evidence="10" key="1">
    <citation type="submission" date="2016-02" db="EMBL/GenBank/DDBJ databases">
        <authorList>
            <person name="Wibberg D."/>
        </authorList>
    </citation>
    <scope>NUCLEOTIDE SEQUENCE [LARGE SCALE GENOMIC DNA]</scope>
</reference>
<proteinExistence type="inferred from homology"/>
<feature type="transmembrane region" description="Helical" evidence="8">
    <location>
        <begin position="50"/>
        <end position="81"/>
    </location>
</feature>
<protein>
    <submittedName>
        <fullName evidence="9">ABC transporter</fullName>
    </submittedName>
</protein>
<dbReference type="Gene3D" id="1.10.3470.10">
    <property type="entry name" value="ABC transporter involved in vitamin B12 uptake, BtuC"/>
    <property type="match status" value="1"/>
</dbReference>
<evidence type="ECO:0000256" key="1">
    <source>
        <dbReference type="ARBA" id="ARBA00004141"/>
    </source>
</evidence>
<evidence type="ECO:0000313" key="10">
    <source>
        <dbReference type="Proteomes" id="UP000199013"/>
    </source>
</evidence>
<comment type="subcellular location">
    <subcellularLocation>
        <location evidence="6">Cell membrane</location>
        <topology evidence="6">Multi-pass membrane protein</topology>
    </subcellularLocation>
    <subcellularLocation>
        <location evidence="1">Membrane</location>
        <topology evidence="1">Multi-pass membrane protein</topology>
    </subcellularLocation>
</comment>
<feature type="transmembrane region" description="Helical" evidence="8">
    <location>
        <begin position="218"/>
        <end position="239"/>
    </location>
</feature>
<name>A0A1C3PGA7_9ACTN</name>
<feature type="transmembrane region" description="Helical" evidence="8">
    <location>
        <begin position="118"/>
        <end position="149"/>
    </location>
</feature>
<organism evidence="9 10">
    <name type="scientific">Candidatus Protofrankia californiensis</name>
    <dbReference type="NCBI Taxonomy" id="1839754"/>
    <lineage>
        <taxon>Bacteria</taxon>
        <taxon>Bacillati</taxon>
        <taxon>Actinomycetota</taxon>
        <taxon>Actinomycetes</taxon>
        <taxon>Frankiales</taxon>
        <taxon>Frankiaceae</taxon>
        <taxon>Protofrankia</taxon>
    </lineage>
</organism>
<evidence type="ECO:0000256" key="4">
    <source>
        <dbReference type="ARBA" id="ARBA00022989"/>
    </source>
</evidence>
<dbReference type="EMBL" id="FLUV01002513">
    <property type="protein sequence ID" value="SBW28871.1"/>
    <property type="molecule type" value="Genomic_DNA"/>
</dbReference>
<keyword evidence="10" id="KW-1185">Reference proteome</keyword>
<feature type="transmembrane region" description="Helical" evidence="8">
    <location>
        <begin position="20"/>
        <end position="38"/>
    </location>
</feature>
<dbReference type="Proteomes" id="UP000199013">
    <property type="component" value="Unassembled WGS sequence"/>
</dbReference>
<dbReference type="AlphaFoldDB" id="A0A1C3PGA7"/>